<dbReference type="AlphaFoldDB" id="A0A9P7DPJ8"/>
<feature type="non-terminal residue" evidence="2">
    <location>
        <position position="220"/>
    </location>
</feature>
<dbReference type="GeneID" id="64591180"/>
<dbReference type="RefSeq" id="XP_041164091.1">
    <property type="nucleotide sequence ID" value="XM_041297416.1"/>
</dbReference>
<feature type="region of interest" description="Disordered" evidence="1">
    <location>
        <begin position="124"/>
        <end position="151"/>
    </location>
</feature>
<reference evidence="2" key="1">
    <citation type="journal article" date="2020" name="New Phytol.">
        <title>Comparative genomics reveals dynamic genome evolution in host specialist ectomycorrhizal fungi.</title>
        <authorList>
            <person name="Lofgren L.A."/>
            <person name="Nguyen N.H."/>
            <person name="Vilgalys R."/>
            <person name="Ruytinx J."/>
            <person name="Liao H.L."/>
            <person name="Branco S."/>
            <person name="Kuo A."/>
            <person name="LaButti K."/>
            <person name="Lipzen A."/>
            <person name="Andreopoulos W."/>
            <person name="Pangilinan J."/>
            <person name="Riley R."/>
            <person name="Hundley H."/>
            <person name="Na H."/>
            <person name="Barry K."/>
            <person name="Grigoriev I.V."/>
            <person name="Stajich J.E."/>
            <person name="Kennedy P.G."/>
        </authorList>
    </citation>
    <scope>NUCLEOTIDE SEQUENCE</scope>
    <source>
        <strain evidence="2">S12</strain>
    </source>
</reference>
<dbReference type="EMBL" id="JABBWE010000010">
    <property type="protein sequence ID" value="KAG1799868.1"/>
    <property type="molecule type" value="Genomic_DNA"/>
</dbReference>
<keyword evidence="3" id="KW-1185">Reference proteome</keyword>
<feature type="compositionally biased region" description="Basic and acidic residues" evidence="1">
    <location>
        <begin position="167"/>
        <end position="177"/>
    </location>
</feature>
<evidence type="ECO:0000313" key="3">
    <source>
        <dbReference type="Proteomes" id="UP000719766"/>
    </source>
</evidence>
<evidence type="ECO:0000256" key="1">
    <source>
        <dbReference type="SAM" id="MobiDB-lite"/>
    </source>
</evidence>
<sequence>KLEVRIRKYENLPKESEFRDEKYRAALTESLMSQDEDEVNEQGQKTGRFISHAGTYRSGVMSRFLAAVDEAVDPQPPPRFTARVKGDPKELPILAAKKIENRARRWMVSAEWLAKEENKKYDSPSYILDNGRAWGDPKDPEEMVAGQKRVKEQKRLIASKKRVKIEEMEAKKKENGTKKGKGKSKIRESIMPAPAQPVASTSTARELPPAAESDDEFSDY</sequence>
<proteinExistence type="predicted"/>
<protein>
    <submittedName>
        <fullName evidence="2">Uncharacterized protein</fullName>
    </submittedName>
</protein>
<dbReference type="Proteomes" id="UP000719766">
    <property type="component" value="Unassembled WGS sequence"/>
</dbReference>
<gene>
    <name evidence="2" type="ORF">HD556DRAFT_1231267</name>
</gene>
<evidence type="ECO:0000313" key="2">
    <source>
        <dbReference type="EMBL" id="KAG1799868.1"/>
    </source>
</evidence>
<dbReference type="OrthoDB" id="2690514at2759"/>
<organism evidence="2 3">
    <name type="scientific">Suillus plorans</name>
    <dbReference type="NCBI Taxonomy" id="116603"/>
    <lineage>
        <taxon>Eukaryota</taxon>
        <taxon>Fungi</taxon>
        <taxon>Dikarya</taxon>
        <taxon>Basidiomycota</taxon>
        <taxon>Agaricomycotina</taxon>
        <taxon>Agaricomycetes</taxon>
        <taxon>Agaricomycetidae</taxon>
        <taxon>Boletales</taxon>
        <taxon>Suillineae</taxon>
        <taxon>Suillaceae</taxon>
        <taxon>Suillus</taxon>
    </lineage>
</organism>
<feature type="region of interest" description="Disordered" evidence="1">
    <location>
        <begin position="167"/>
        <end position="220"/>
    </location>
</feature>
<accession>A0A9P7DPJ8</accession>
<comment type="caution">
    <text evidence="2">The sequence shown here is derived from an EMBL/GenBank/DDBJ whole genome shotgun (WGS) entry which is preliminary data.</text>
</comment>
<name>A0A9P7DPJ8_9AGAM</name>